<comment type="caution">
    <text evidence="2">The sequence shown here is derived from an EMBL/GenBank/DDBJ whole genome shotgun (WGS) entry which is preliminary data.</text>
</comment>
<keyword evidence="3" id="KW-1185">Reference proteome</keyword>
<evidence type="ECO:0000313" key="3">
    <source>
        <dbReference type="Proteomes" id="UP001549257"/>
    </source>
</evidence>
<feature type="signal peptide" evidence="1">
    <location>
        <begin position="1"/>
        <end position="25"/>
    </location>
</feature>
<accession>A0ABV2QR76</accession>
<dbReference type="EMBL" id="JBEPSJ010000003">
    <property type="protein sequence ID" value="MET4583065.1"/>
    <property type="molecule type" value="Genomic_DNA"/>
</dbReference>
<protein>
    <submittedName>
        <fullName evidence="2">Uncharacterized protein</fullName>
    </submittedName>
</protein>
<sequence length="328" mass="36633">MPEVPLRKRLSTTIVLAVAATLALSACSGGGGGGDKLDANETPLTEYYEAMYGGFDEKEQIAKQKKSEELVAVCMSEEGFEYTPVDQSQYMNFSEEDMEDRDTEKWVAANGYGMTLSPEEQEKQNEQAEQFVDPNQPYVEVLSPGEQTAYYEVLYGPGPTEEELAAMEDGDGSYEYNWETAGCQGAAQHEINGEDVTQSDKYKPLMDELNTVWEKVQKDPKVKKLDAEWSACMADAGYSDLKKKEDAMTLVNDASNAYYETLTDTPDEAKLAELRENEIAVALADFKCGKKLDYQDKMLAVQFDVERQFIDDHKSELDAMIADVEQGK</sequence>
<evidence type="ECO:0000256" key="1">
    <source>
        <dbReference type="SAM" id="SignalP"/>
    </source>
</evidence>
<name>A0ABV2QR76_9MICO</name>
<organism evidence="2 3">
    <name type="scientific">Conyzicola nivalis</name>
    <dbReference type="NCBI Taxonomy" id="1477021"/>
    <lineage>
        <taxon>Bacteria</taxon>
        <taxon>Bacillati</taxon>
        <taxon>Actinomycetota</taxon>
        <taxon>Actinomycetes</taxon>
        <taxon>Micrococcales</taxon>
        <taxon>Microbacteriaceae</taxon>
        <taxon>Conyzicola</taxon>
    </lineage>
</organism>
<gene>
    <name evidence="2" type="ORF">ABIE21_002584</name>
</gene>
<feature type="chain" id="PRO_5047065221" evidence="1">
    <location>
        <begin position="26"/>
        <end position="328"/>
    </location>
</feature>
<evidence type="ECO:0000313" key="2">
    <source>
        <dbReference type="EMBL" id="MET4583065.1"/>
    </source>
</evidence>
<proteinExistence type="predicted"/>
<dbReference type="RefSeq" id="WP_354025239.1">
    <property type="nucleotide sequence ID" value="NZ_JBEPSJ010000003.1"/>
</dbReference>
<dbReference type="Proteomes" id="UP001549257">
    <property type="component" value="Unassembled WGS sequence"/>
</dbReference>
<reference evidence="2 3" key="1">
    <citation type="submission" date="2024-06" db="EMBL/GenBank/DDBJ databases">
        <title>Sorghum-associated microbial communities from plants grown in Nebraska, USA.</title>
        <authorList>
            <person name="Schachtman D."/>
        </authorList>
    </citation>
    <scope>NUCLEOTIDE SEQUENCE [LARGE SCALE GENOMIC DNA]</scope>
    <source>
        <strain evidence="2 3">2857</strain>
    </source>
</reference>
<keyword evidence="1" id="KW-0732">Signal</keyword>
<dbReference type="PROSITE" id="PS51257">
    <property type="entry name" value="PROKAR_LIPOPROTEIN"/>
    <property type="match status" value="1"/>
</dbReference>